<protein>
    <submittedName>
        <fullName evidence="1">Uncharacterized protein</fullName>
    </submittedName>
</protein>
<dbReference type="EMBL" id="BAABAQ010000020">
    <property type="protein sequence ID" value="GAA4209042.1"/>
    <property type="molecule type" value="Genomic_DNA"/>
</dbReference>
<keyword evidence="2" id="KW-1185">Reference proteome</keyword>
<organism evidence="1 2">
    <name type="scientific">Streptosporangium oxazolinicum</name>
    <dbReference type="NCBI Taxonomy" id="909287"/>
    <lineage>
        <taxon>Bacteria</taxon>
        <taxon>Bacillati</taxon>
        <taxon>Actinomycetota</taxon>
        <taxon>Actinomycetes</taxon>
        <taxon>Streptosporangiales</taxon>
        <taxon>Streptosporangiaceae</taxon>
        <taxon>Streptosporangium</taxon>
    </lineage>
</organism>
<sequence>MSALPAHVHSADLSGPNDRNVPVSLFVVWADRPYRLCPVCGEGVQVETGCPAVMDPSTGEAESLDQKHGCGEWLITRWIGVDSLEGIPEAAEQLAAEHADDVAKGRAEAEAELGDELREAMARLAEPLDEGETIADREAEITTGRDDMPGIYKEDGQWVAWAYDVRDEEVMITVRQEDL</sequence>
<dbReference type="RefSeq" id="WP_344923072.1">
    <property type="nucleotide sequence ID" value="NZ_BAABAQ010000020.1"/>
</dbReference>
<gene>
    <name evidence="1" type="ORF">GCM10022252_74970</name>
</gene>
<comment type="caution">
    <text evidence="1">The sequence shown here is derived from an EMBL/GenBank/DDBJ whole genome shotgun (WGS) entry which is preliminary data.</text>
</comment>
<proteinExistence type="predicted"/>
<evidence type="ECO:0000313" key="1">
    <source>
        <dbReference type="EMBL" id="GAA4209042.1"/>
    </source>
</evidence>
<dbReference type="Proteomes" id="UP001501251">
    <property type="component" value="Unassembled WGS sequence"/>
</dbReference>
<reference evidence="2" key="1">
    <citation type="journal article" date="2019" name="Int. J. Syst. Evol. Microbiol.">
        <title>The Global Catalogue of Microorganisms (GCM) 10K type strain sequencing project: providing services to taxonomists for standard genome sequencing and annotation.</title>
        <authorList>
            <consortium name="The Broad Institute Genomics Platform"/>
            <consortium name="The Broad Institute Genome Sequencing Center for Infectious Disease"/>
            <person name="Wu L."/>
            <person name="Ma J."/>
        </authorList>
    </citation>
    <scope>NUCLEOTIDE SEQUENCE [LARGE SCALE GENOMIC DNA]</scope>
    <source>
        <strain evidence="2">JCM 17388</strain>
    </source>
</reference>
<accession>A0ABP8BK98</accession>
<name>A0ABP8BK98_9ACTN</name>
<evidence type="ECO:0000313" key="2">
    <source>
        <dbReference type="Proteomes" id="UP001501251"/>
    </source>
</evidence>